<feature type="region of interest" description="Disordered" evidence="1">
    <location>
        <begin position="91"/>
        <end position="136"/>
    </location>
</feature>
<evidence type="ECO:0008006" key="3">
    <source>
        <dbReference type="Google" id="ProtNLM"/>
    </source>
</evidence>
<feature type="compositionally biased region" description="Basic and acidic residues" evidence="1">
    <location>
        <begin position="38"/>
        <end position="49"/>
    </location>
</feature>
<proteinExistence type="predicted"/>
<reference evidence="2" key="1">
    <citation type="submission" date="2016-01" db="EMBL/GenBank/DDBJ databases">
        <title>Reference transcriptome for the parasite Schistocephalus solidus: insights into the molecular evolution of parasitism.</title>
        <authorList>
            <person name="Hebert F.O."/>
            <person name="Grambauer S."/>
            <person name="Barber I."/>
            <person name="Landry C.R."/>
            <person name="Aubin-Horth N."/>
        </authorList>
    </citation>
    <scope>NUCLEOTIDE SEQUENCE</scope>
</reference>
<feature type="compositionally biased region" description="Basic residues" evidence="1">
    <location>
        <begin position="99"/>
        <end position="108"/>
    </location>
</feature>
<name>A0A0X3PHW4_SCHSO</name>
<sequence>MVGRQPHYFEGQMEPAYRQRTKPSYSSGGQKQPIYELVRPRSYDRRDDAYGGAYRRKGEGWTSNRRCREASDNMPVYFGEEEHYENQRAYLAKKDPPRRSKSTPKHSQIHSCGSTSDTTLASCFPPREPEPPVKKKSKEAIISCEADANYIHKHKCHADAGPPKQVHLSACQNLNNPSASSNRSLCEDTFVVQLDPKLHDVKIEYTEGPKANKYIVRPGAVNNKEHFPLSRVDQNGNVIEEPHFPPKRGMDVLISTSNFQWCGTPVKPTDPEKNPCEDPNPWPVCDSYKPDANHPLNAFVSEVRLEFRDKNIKPNPGAEGRVFFDALKATKVDSVLLKVNYNITYGAEDGTQIKGAESNTYDIQLVGRTAMPTKNPPTLPDAEGKMKGAFKLTEGANEIPFKLTFPTDSIPTFTYVTDDGRTAISSYSVEAVVTLEKQTIQLGRLALTFPSFGMKKSPVGPQDVGTFKLALENKYCTPDSGLSLLVLDERGKTKSMSYKIARKVKCSALGLDGAQTIVYEGKLNKVKDSEILKRMKQQGVQIPEGYKAVFDESIPKELTLLPRSVAIDGFTCTYEIEVKCGKSETYETDIVVCDHLLDAPFQPRYLPEAVKNETGWRKIEKSK</sequence>
<evidence type="ECO:0000256" key="1">
    <source>
        <dbReference type="SAM" id="MobiDB-lite"/>
    </source>
</evidence>
<protein>
    <recommendedName>
        <fullName evidence="3">Arrestin-like N-terminal domain-containing protein</fullName>
    </recommendedName>
</protein>
<dbReference type="AlphaFoldDB" id="A0A0X3PHW4"/>
<organism evidence="2">
    <name type="scientific">Schistocephalus solidus</name>
    <name type="common">Tapeworm</name>
    <dbReference type="NCBI Taxonomy" id="70667"/>
    <lineage>
        <taxon>Eukaryota</taxon>
        <taxon>Metazoa</taxon>
        <taxon>Spiralia</taxon>
        <taxon>Lophotrochozoa</taxon>
        <taxon>Platyhelminthes</taxon>
        <taxon>Cestoda</taxon>
        <taxon>Eucestoda</taxon>
        <taxon>Diphyllobothriidea</taxon>
        <taxon>Diphyllobothriidae</taxon>
        <taxon>Schistocephalus</taxon>
    </lineage>
</organism>
<gene>
    <name evidence="2" type="ORF">TR98083</name>
</gene>
<feature type="compositionally biased region" description="Polar residues" evidence="1">
    <location>
        <begin position="109"/>
        <end position="121"/>
    </location>
</feature>
<accession>A0A0X3PHW4</accession>
<feature type="region of interest" description="Disordered" evidence="1">
    <location>
        <begin position="1"/>
        <end position="63"/>
    </location>
</feature>
<dbReference type="EMBL" id="GEEE01011856">
    <property type="protein sequence ID" value="JAP51369.1"/>
    <property type="molecule type" value="Transcribed_RNA"/>
</dbReference>
<evidence type="ECO:0000313" key="2">
    <source>
        <dbReference type="EMBL" id="JAP51369.1"/>
    </source>
</evidence>